<evidence type="ECO:0000256" key="2">
    <source>
        <dbReference type="SAM" id="SignalP"/>
    </source>
</evidence>
<sequence>MRALSLAVLLCALQFCRAIDVYLNPQPNFLRSSLSPQHASAVLARHLGLESSEPLQDASRPQYNDELFVGKGASNAILLTVDENDAKAVLPQSLRPSFKLPTPPSVLVDSLSSVVSTYQHRAPHSFISIYDDGVSHVLEDVDSLSTFFESAETPSFAALQLTKLAKLRQTYGSASDEYAEAAGEILHFLERAFQNRSSLQVALLTFSASASPLAKRQQPSQAPLPSNQVPPQLPIGSAHAQGEVNVLRRQSRVAPASFVPAAQQRQERDPNPFVLLAGTVVALVLLIFLSISLLSSVGDNGLPSTLMATAVHVKKD</sequence>
<comment type="caution">
    <text evidence="3">The sequence shown here is derived from an EMBL/GenBank/DDBJ whole genome shotgun (WGS) entry which is preliminary data.</text>
</comment>
<dbReference type="EMBL" id="JABCKV010000040">
    <property type="protein sequence ID" value="KAG5645444.1"/>
    <property type="molecule type" value="Genomic_DNA"/>
</dbReference>
<feature type="chain" id="PRO_5040508098" evidence="2">
    <location>
        <begin position="19"/>
        <end position="316"/>
    </location>
</feature>
<evidence type="ECO:0000313" key="3">
    <source>
        <dbReference type="EMBL" id="KAG5645444.1"/>
    </source>
</evidence>
<keyword evidence="4" id="KW-1185">Reference proteome</keyword>
<feature type="signal peptide" evidence="2">
    <location>
        <begin position="1"/>
        <end position="18"/>
    </location>
</feature>
<evidence type="ECO:0000256" key="1">
    <source>
        <dbReference type="SAM" id="Phobius"/>
    </source>
</evidence>
<keyword evidence="1" id="KW-1133">Transmembrane helix</keyword>
<dbReference type="AlphaFoldDB" id="A0A9P7G7S1"/>
<dbReference type="GO" id="GO:0005783">
    <property type="term" value="C:endoplasmic reticulum"/>
    <property type="evidence" value="ECO:0007669"/>
    <property type="project" value="TreeGrafter"/>
</dbReference>
<dbReference type="OrthoDB" id="5583277at2759"/>
<reference evidence="3" key="1">
    <citation type="submission" date="2020-07" db="EMBL/GenBank/DDBJ databases">
        <authorList>
            <person name="Nieuwenhuis M."/>
            <person name="Van De Peppel L.J.J."/>
        </authorList>
    </citation>
    <scope>NUCLEOTIDE SEQUENCE</scope>
    <source>
        <strain evidence="3">AP01</strain>
        <tissue evidence="3">Mycelium</tissue>
    </source>
</reference>
<name>A0A9P7G7S1_9AGAR</name>
<feature type="transmembrane region" description="Helical" evidence="1">
    <location>
        <begin position="273"/>
        <end position="294"/>
    </location>
</feature>
<evidence type="ECO:0000313" key="4">
    <source>
        <dbReference type="Proteomes" id="UP000775547"/>
    </source>
</evidence>
<organism evidence="3 4">
    <name type="scientific">Asterophora parasitica</name>
    <dbReference type="NCBI Taxonomy" id="117018"/>
    <lineage>
        <taxon>Eukaryota</taxon>
        <taxon>Fungi</taxon>
        <taxon>Dikarya</taxon>
        <taxon>Basidiomycota</taxon>
        <taxon>Agaricomycotina</taxon>
        <taxon>Agaricomycetes</taxon>
        <taxon>Agaricomycetidae</taxon>
        <taxon>Agaricales</taxon>
        <taxon>Tricholomatineae</taxon>
        <taxon>Lyophyllaceae</taxon>
        <taxon>Asterophora</taxon>
    </lineage>
</organism>
<dbReference type="Proteomes" id="UP000775547">
    <property type="component" value="Unassembled WGS sequence"/>
</dbReference>
<dbReference type="PANTHER" id="PTHR36853:SF1">
    <property type="entry name" value="DUF3844 DOMAIN-CONTAINING PROTEIN"/>
    <property type="match status" value="1"/>
</dbReference>
<reference evidence="3" key="2">
    <citation type="submission" date="2021-10" db="EMBL/GenBank/DDBJ databases">
        <title>Phylogenomics reveals ancestral predisposition of the termite-cultivated fungus Termitomyces towards a domesticated lifestyle.</title>
        <authorList>
            <person name="Auxier B."/>
            <person name="Grum-Grzhimaylo A."/>
            <person name="Cardenas M.E."/>
            <person name="Lodge J.D."/>
            <person name="Laessoe T."/>
            <person name="Pedersen O."/>
            <person name="Smith M.E."/>
            <person name="Kuyper T.W."/>
            <person name="Franco-Molano E.A."/>
            <person name="Baroni T.J."/>
            <person name="Aanen D.K."/>
        </authorList>
    </citation>
    <scope>NUCLEOTIDE SEQUENCE</scope>
    <source>
        <strain evidence="3">AP01</strain>
        <tissue evidence="3">Mycelium</tissue>
    </source>
</reference>
<protein>
    <submittedName>
        <fullName evidence="3">Uncharacterized protein</fullName>
    </submittedName>
</protein>
<proteinExistence type="predicted"/>
<keyword evidence="1" id="KW-0472">Membrane</keyword>
<keyword evidence="2" id="KW-0732">Signal</keyword>
<dbReference type="PANTHER" id="PTHR36853">
    <property type="entry name" value="EXPRESSED PROTEIN"/>
    <property type="match status" value="1"/>
</dbReference>
<dbReference type="InterPro" id="IPR053065">
    <property type="entry name" value="Archenteron_Induction-Rel"/>
</dbReference>
<keyword evidence="1" id="KW-0812">Transmembrane</keyword>
<gene>
    <name evidence="3" type="ORF">DXG03_006268</name>
</gene>
<accession>A0A9P7G7S1</accession>